<keyword evidence="4" id="KW-0732">Signal</keyword>
<proteinExistence type="inferred from homology"/>
<evidence type="ECO:0000313" key="6">
    <source>
        <dbReference type="WBParaSite" id="maker-PairedContig_665-snap-gene-0.12-mRNA-1"/>
    </source>
</evidence>
<dbReference type="InterPro" id="IPR001534">
    <property type="entry name" value="Transthyretin-like"/>
</dbReference>
<evidence type="ECO:0000256" key="1">
    <source>
        <dbReference type="ARBA" id="ARBA00004613"/>
    </source>
</evidence>
<evidence type="ECO:0000256" key="5">
    <source>
        <dbReference type="SAM" id="Phobius"/>
    </source>
</evidence>
<reference evidence="6" key="1">
    <citation type="submission" date="2016-11" db="UniProtKB">
        <authorList>
            <consortium name="WormBaseParasite"/>
        </authorList>
    </citation>
    <scope>IDENTIFICATION</scope>
    <source>
        <strain evidence="6">pt0022</strain>
    </source>
</reference>
<evidence type="ECO:0000256" key="3">
    <source>
        <dbReference type="ARBA" id="ARBA00022525"/>
    </source>
</evidence>
<dbReference type="GO" id="GO:0009986">
    <property type="term" value="C:cell surface"/>
    <property type="evidence" value="ECO:0007669"/>
    <property type="project" value="InterPro"/>
</dbReference>
<keyword evidence="5" id="KW-1133">Transmembrane helix</keyword>
<dbReference type="STRING" id="6293.A0A1I8EY48"/>
<keyword evidence="3" id="KW-0964">Secreted</keyword>
<dbReference type="Pfam" id="PF01060">
    <property type="entry name" value="TTR-52"/>
    <property type="match status" value="1"/>
</dbReference>
<name>A0A1I8EY48_WUCBA</name>
<evidence type="ECO:0000256" key="4">
    <source>
        <dbReference type="ARBA" id="ARBA00022729"/>
    </source>
</evidence>
<accession>A0A1I8EY48</accession>
<dbReference type="AlphaFoldDB" id="A0A1I8EY48"/>
<comment type="subcellular location">
    <subcellularLocation>
        <location evidence="1">Secreted</location>
    </subcellularLocation>
</comment>
<protein>
    <recommendedName>
        <fullName evidence="7">Transthyretin-like family protein</fullName>
    </recommendedName>
</protein>
<dbReference type="InterPro" id="IPR038479">
    <property type="entry name" value="Transthyretin-like_sf"/>
</dbReference>
<keyword evidence="5" id="KW-0812">Transmembrane</keyword>
<dbReference type="WBParaSite" id="maker-PairedContig_665-snap-gene-0.12-mRNA-1">
    <property type="protein sequence ID" value="maker-PairedContig_665-snap-gene-0.12-mRNA-1"/>
    <property type="gene ID" value="maker-PairedContig_665-snap-gene-0.12"/>
</dbReference>
<comment type="similarity">
    <text evidence="2">Belongs to the nematode transthyretin-like family.</text>
</comment>
<dbReference type="Gene3D" id="2.60.40.3330">
    <property type="match status" value="1"/>
</dbReference>
<feature type="transmembrane region" description="Helical" evidence="5">
    <location>
        <begin position="49"/>
        <end position="69"/>
    </location>
</feature>
<keyword evidence="5" id="KW-0472">Membrane</keyword>
<evidence type="ECO:0008006" key="7">
    <source>
        <dbReference type="Google" id="ProtNLM"/>
    </source>
</evidence>
<dbReference type="GO" id="GO:0005576">
    <property type="term" value="C:extracellular region"/>
    <property type="evidence" value="ECO:0007669"/>
    <property type="project" value="UniProtKB-SubCell"/>
</dbReference>
<dbReference type="PANTHER" id="PTHR21700">
    <property type="entry name" value="TRANSTHYRETIN-LIKE FAMILY PROTEIN-RELATED"/>
    <property type="match status" value="1"/>
</dbReference>
<sequence length="191" mass="20852">MVRIGKRHISLFDSTKKKGGKCEGKKSILTGAQSTCANRRRMNDVSMNSPVLLLLLVISIPVTRLASLFHTGTEQSVAVKGKLLCNGQPAANIKVKLYDIDVGLDDLMARGRTDKNGEFLLNGTETEIMSIDPKLNIYHNCNDGHEKCPRKLSIKIPKTSIVEGNKAGEPFDIGVLNLAAKFSGETRDCIN</sequence>
<organism evidence="6">
    <name type="scientific">Wuchereria bancrofti</name>
    <dbReference type="NCBI Taxonomy" id="6293"/>
    <lineage>
        <taxon>Eukaryota</taxon>
        <taxon>Metazoa</taxon>
        <taxon>Ecdysozoa</taxon>
        <taxon>Nematoda</taxon>
        <taxon>Chromadorea</taxon>
        <taxon>Rhabditida</taxon>
        <taxon>Spirurina</taxon>
        <taxon>Spiruromorpha</taxon>
        <taxon>Filarioidea</taxon>
        <taxon>Onchocercidae</taxon>
        <taxon>Wuchereria</taxon>
    </lineage>
</organism>
<evidence type="ECO:0000256" key="2">
    <source>
        <dbReference type="ARBA" id="ARBA00010112"/>
    </source>
</evidence>